<dbReference type="AlphaFoldDB" id="A0A9D4DQ11"/>
<dbReference type="Proteomes" id="UP000828390">
    <property type="component" value="Unassembled WGS sequence"/>
</dbReference>
<gene>
    <name evidence="1" type="ORF">DPMN_187569</name>
</gene>
<proteinExistence type="predicted"/>
<accession>A0A9D4DQ11</accession>
<dbReference type="InterPro" id="IPR011990">
    <property type="entry name" value="TPR-like_helical_dom_sf"/>
</dbReference>
<reference evidence="1" key="2">
    <citation type="submission" date="2020-11" db="EMBL/GenBank/DDBJ databases">
        <authorList>
            <person name="McCartney M.A."/>
            <person name="Auch B."/>
            <person name="Kono T."/>
            <person name="Mallez S."/>
            <person name="Becker A."/>
            <person name="Gohl D.M."/>
            <person name="Silverstein K.A.T."/>
            <person name="Koren S."/>
            <person name="Bechman K.B."/>
            <person name="Herman A."/>
            <person name="Abrahante J.E."/>
            <person name="Garbe J."/>
        </authorList>
    </citation>
    <scope>NUCLEOTIDE SEQUENCE</scope>
    <source>
        <strain evidence="1">Duluth1</strain>
        <tissue evidence="1">Whole animal</tissue>
    </source>
</reference>
<evidence type="ECO:0000313" key="2">
    <source>
        <dbReference type="Proteomes" id="UP000828390"/>
    </source>
</evidence>
<dbReference type="Gene3D" id="1.25.40.10">
    <property type="entry name" value="Tetratricopeptide repeat domain"/>
    <property type="match status" value="1"/>
</dbReference>
<organism evidence="1 2">
    <name type="scientific">Dreissena polymorpha</name>
    <name type="common">Zebra mussel</name>
    <name type="synonym">Mytilus polymorpha</name>
    <dbReference type="NCBI Taxonomy" id="45954"/>
    <lineage>
        <taxon>Eukaryota</taxon>
        <taxon>Metazoa</taxon>
        <taxon>Spiralia</taxon>
        <taxon>Lophotrochozoa</taxon>
        <taxon>Mollusca</taxon>
        <taxon>Bivalvia</taxon>
        <taxon>Autobranchia</taxon>
        <taxon>Heteroconchia</taxon>
        <taxon>Euheterodonta</taxon>
        <taxon>Imparidentia</taxon>
        <taxon>Neoheterodontei</taxon>
        <taxon>Myida</taxon>
        <taxon>Dreissenoidea</taxon>
        <taxon>Dreissenidae</taxon>
        <taxon>Dreissena</taxon>
    </lineage>
</organism>
<evidence type="ECO:0000313" key="1">
    <source>
        <dbReference type="EMBL" id="KAH3752943.1"/>
    </source>
</evidence>
<protein>
    <submittedName>
        <fullName evidence="1">Uncharacterized protein</fullName>
    </submittedName>
</protein>
<comment type="caution">
    <text evidence="1">The sequence shown here is derived from an EMBL/GenBank/DDBJ whole genome shotgun (WGS) entry which is preliminary data.</text>
</comment>
<sequence length="380" mass="44603">MARLPHYIIEGVNLFDGNLSKVKQRRLLVYIDFMIRNNLQDVFYIGIDNIGCQLQACGILRIGQDVELRRACLRNSISLLLKYECLELVLEDEMDSSNTNLKKNVQNKLRNICKYSTNVKLNPVALEKIKHLYSLQNSMQSSNCLRLQNFVYNELIRRFQYSLNTDVASCRLKLASLLYASGHLQAALRVLEDVETRYHMKVKTVCCWRGIKGERDLQVFANMKPDKCDNVFNELPFAFCVRFVRQEMYCAPYILWFEMNRLIAEKEVAQRIKLEKRWMDYAEVDARPFLYYLQYLTYVGLGERDKQLHAMGKLESYTCIHDELKNLYHPETALNLLGHCYEMEGDNEGALHYYKESLSWLGTNNAANWHVQRVQRLVNI</sequence>
<name>A0A9D4DQ11_DREPO</name>
<keyword evidence="2" id="KW-1185">Reference proteome</keyword>
<dbReference type="SUPFAM" id="SSF48452">
    <property type="entry name" value="TPR-like"/>
    <property type="match status" value="1"/>
</dbReference>
<dbReference type="EMBL" id="JAIWYP010000010">
    <property type="protein sequence ID" value="KAH3752943.1"/>
    <property type="molecule type" value="Genomic_DNA"/>
</dbReference>
<reference evidence="1" key="1">
    <citation type="journal article" date="2019" name="bioRxiv">
        <title>The Genome of the Zebra Mussel, Dreissena polymorpha: A Resource for Invasive Species Research.</title>
        <authorList>
            <person name="McCartney M.A."/>
            <person name="Auch B."/>
            <person name="Kono T."/>
            <person name="Mallez S."/>
            <person name="Zhang Y."/>
            <person name="Obille A."/>
            <person name="Becker A."/>
            <person name="Abrahante J.E."/>
            <person name="Garbe J."/>
            <person name="Badalamenti J.P."/>
            <person name="Herman A."/>
            <person name="Mangelson H."/>
            <person name="Liachko I."/>
            <person name="Sullivan S."/>
            <person name="Sone E.D."/>
            <person name="Koren S."/>
            <person name="Silverstein K.A.T."/>
            <person name="Beckman K.B."/>
            <person name="Gohl D.M."/>
        </authorList>
    </citation>
    <scope>NUCLEOTIDE SEQUENCE</scope>
    <source>
        <strain evidence="1">Duluth1</strain>
        <tissue evidence="1">Whole animal</tissue>
    </source>
</reference>